<dbReference type="SUPFAM" id="SSF48452">
    <property type="entry name" value="TPR-like"/>
    <property type="match status" value="2"/>
</dbReference>
<gene>
    <name evidence="3" type="ORF">FHX40_4300</name>
</gene>
<feature type="domain" description="NB-ARC" evidence="1">
    <location>
        <begin position="53"/>
        <end position="190"/>
    </location>
</feature>
<organism evidence="3 4">
    <name type="scientific">Thermopolyspora flexuosa</name>
    <dbReference type="NCBI Taxonomy" id="103836"/>
    <lineage>
        <taxon>Bacteria</taxon>
        <taxon>Bacillati</taxon>
        <taxon>Actinomycetota</taxon>
        <taxon>Actinomycetes</taxon>
        <taxon>Streptosporangiales</taxon>
        <taxon>Streptosporangiaceae</taxon>
        <taxon>Thermopolyspora</taxon>
    </lineage>
</organism>
<dbReference type="InterPro" id="IPR056681">
    <property type="entry name" value="DUF7779"/>
</dbReference>
<dbReference type="Gene3D" id="3.40.50.300">
    <property type="entry name" value="P-loop containing nucleotide triphosphate hydrolases"/>
    <property type="match status" value="1"/>
</dbReference>
<dbReference type="Pfam" id="PF13424">
    <property type="entry name" value="TPR_12"/>
    <property type="match status" value="2"/>
</dbReference>
<evidence type="ECO:0000259" key="2">
    <source>
        <dbReference type="Pfam" id="PF25000"/>
    </source>
</evidence>
<dbReference type="InterPro" id="IPR002182">
    <property type="entry name" value="NB-ARC"/>
</dbReference>
<evidence type="ECO:0000313" key="3">
    <source>
        <dbReference type="EMBL" id="TQM77535.1"/>
    </source>
</evidence>
<dbReference type="Pfam" id="PF00931">
    <property type="entry name" value="NB-ARC"/>
    <property type="match status" value="1"/>
</dbReference>
<dbReference type="Gene3D" id="1.25.40.10">
    <property type="entry name" value="Tetratricopeptide repeat domain"/>
    <property type="match status" value="3"/>
</dbReference>
<dbReference type="InterPro" id="IPR053137">
    <property type="entry name" value="NLR-like"/>
</dbReference>
<feature type="domain" description="DUF7779" evidence="2">
    <location>
        <begin position="267"/>
        <end position="354"/>
    </location>
</feature>
<dbReference type="Pfam" id="PF25000">
    <property type="entry name" value="DUF7779"/>
    <property type="match status" value="1"/>
</dbReference>
<dbReference type="PANTHER" id="PTHR46082">
    <property type="entry name" value="ATP/GTP-BINDING PROTEIN-RELATED"/>
    <property type="match status" value="1"/>
</dbReference>
<comment type="caution">
    <text evidence="3">The sequence shown here is derived from an EMBL/GenBank/DDBJ whole genome shotgun (WGS) entry which is preliminary data.</text>
</comment>
<accession>A0A543J3X8</accession>
<reference evidence="3 4" key="1">
    <citation type="submission" date="2019-06" db="EMBL/GenBank/DDBJ databases">
        <title>Sequencing the genomes of 1000 actinobacteria strains.</title>
        <authorList>
            <person name="Klenk H.-P."/>
        </authorList>
    </citation>
    <scope>NUCLEOTIDE SEQUENCE [LARGE SCALE GENOMIC DNA]</scope>
    <source>
        <strain evidence="3 4">DSM 43186</strain>
    </source>
</reference>
<keyword evidence="4" id="KW-1185">Reference proteome</keyword>
<name>A0A543J3X8_9ACTN</name>
<dbReference type="Proteomes" id="UP000319213">
    <property type="component" value="Unassembled WGS sequence"/>
</dbReference>
<dbReference type="Pfam" id="PF13374">
    <property type="entry name" value="TPR_10"/>
    <property type="match status" value="2"/>
</dbReference>
<proteinExistence type="predicted"/>
<dbReference type="InterPro" id="IPR027417">
    <property type="entry name" value="P-loop_NTPase"/>
</dbReference>
<dbReference type="NCBIfam" id="NF040586">
    <property type="entry name" value="FxSxx_TPR"/>
    <property type="match status" value="1"/>
</dbReference>
<dbReference type="AlphaFoldDB" id="A0A543J3X8"/>
<protein>
    <submittedName>
        <fullName evidence="3">Tetratricopeptide repeat protein</fullName>
    </submittedName>
</protein>
<dbReference type="EMBL" id="VFPQ01000001">
    <property type="protein sequence ID" value="TQM77535.1"/>
    <property type="molecule type" value="Genomic_DNA"/>
</dbReference>
<dbReference type="InterPro" id="IPR011990">
    <property type="entry name" value="TPR-like_helical_dom_sf"/>
</dbReference>
<dbReference type="GO" id="GO:0043531">
    <property type="term" value="F:ADP binding"/>
    <property type="evidence" value="ECO:0007669"/>
    <property type="project" value="InterPro"/>
</dbReference>
<sequence>MDSDSVRNRPAGRLPQIWGKVPPRNKNFTGREQLLEDLHRNVVGRVTAVLPYALHGMGGVGKTQIAIEYAYRYRSEYDLVWWIPADQHRLVPSALAALAPLLGLESAQAAGIDDAANAVLTALRRGEPIDKWLLVFDNAENPEEIIRLVPLDGPGHVLITSRNQEWASVVETIHVDTFTREESIEFLSRRAPKSVTPAEAHLLAERLGDLPLALEQAGALQSVTGMSTEEYLDLLDKQPAQLLNQIGAPEYRAPMTAAWQLSVSKLQEELPEALELLRACAFFGPEPIPLDVFRRSTLPKDSKLHPVIGNAIRRSQALRMLGRFALGRIDSDNRTIQVHRLIQALVRASLSPEEQSVYRDEVHLLLAGAAPHDPDDESRWPRFDELVAHVEPTNIADSTREQVREFALNVARYLTNRGDFATARAFIDRYLASWRRNTDPDAREIILAERRLATILREQGDYRAAHEIVEATLPRARRVLGEDDEITLSLLSLAGANLRAQGDFRAALEQDRMCRELHEARYGERDPRTLRVTHNFALDLGLMSDYPGARALHEAVFNAQSEATQGVSKLNVLASWTGLARAVRLCGDYNEARFLSEDAYDFGRQELSADNPWTLRTGKELSIALRRSGAVEEALELARELVTKFTRIVGKDNPGTLAAEVALANALRAAGQIDEAFPIAQDTAERYPKVYGKTHPYTYGCLTNLALLQRLRGRADLARELNQQALDGLDARLGRDHHYPLTVATNLASDLAALGDVQAAHDLGSDTLRRLKAKLGDHHPMTLGCAANLVLDLRALGAEREADALHSETLTAYAQTLGPDHPDTRLAESGTRLNFDFDPPDI</sequence>
<dbReference type="PANTHER" id="PTHR46082:SF6">
    <property type="entry name" value="AAA+ ATPASE DOMAIN-CONTAINING PROTEIN-RELATED"/>
    <property type="match status" value="1"/>
</dbReference>
<evidence type="ECO:0000259" key="1">
    <source>
        <dbReference type="Pfam" id="PF00931"/>
    </source>
</evidence>
<evidence type="ECO:0000313" key="4">
    <source>
        <dbReference type="Proteomes" id="UP000319213"/>
    </source>
</evidence>
<dbReference type="SUPFAM" id="SSF52540">
    <property type="entry name" value="P-loop containing nucleoside triphosphate hydrolases"/>
    <property type="match status" value="1"/>
</dbReference>